<feature type="compositionally biased region" description="Low complexity" evidence="4">
    <location>
        <begin position="309"/>
        <end position="369"/>
    </location>
</feature>
<keyword evidence="1 3" id="KW-0238">DNA-binding</keyword>
<dbReference type="Proteomes" id="UP000187191">
    <property type="component" value="Chromosome"/>
</dbReference>
<feature type="compositionally biased region" description="Low complexity" evidence="4">
    <location>
        <begin position="409"/>
        <end position="441"/>
    </location>
</feature>
<feature type="compositionally biased region" description="Basic residues" evidence="4">
    <location>
        <begin position="382"/>
        <end position="394"/>
    </location>
</feature>
<proteinExistence type="inferred from homology"/>
<feature type="domain" description="Ku" evidence="5">
    <location>
        <begin position="55"/>
        <end position="184"/>
    </location>
</feature>
<evidence type="ECO:0000256" key="1">
    <source>
        <dbReference type="ARBA" id="ARBA00023125"/>
    </source>
</evidence>
<evidence type="ECO:0000256" key="2">
    <source>
        <dbReference type="ARBA" id="ARBA00023172"/>
    </source>
</evidence>
<dbReference type="SUPFAM" id="SSF100939">
    <property type="entry name" value="SPOC domain-like"/>
    <property type="match status" value="1"/>
</dbReference>
<dbReference type="EMBL" id="CP015588">
    <property type="protein sequence ID" value="APY86368.1"/>
    <property type="molecule type" value="Genomic_DNA"/>
</dbReference>
<comment type="similarity">
    <text evidence="3">Belongs to the prokaryotic Ku family.</text>
</comment>
<evidence type="ECO:0000259" key="5">
    <source>
        <dbReference type="SMART" id="SM00559"/>
    </source>
</evidence>
<keyword evidence="3" id="KW-0227">DNA damage</keyword>
<keyword evidence="7" id="KW-1185">Reference proteome</keyword>
<keyword evidence="3" id="KW-0234">DNA repair</keyword>
<evidence type="ECO:0000313" key="6">
    <source>
        <dbReference type="EMBL" id="APY86368.1"/>
    </source>
</evidence>
<dbReference type="InterPro" id="IPR016194">
    <property type="entry name" value="SPOC-like_C_dom_sf"/>
</dbReference>
<keyword evidence="2 3" id="KW-0233">DNA recombination</keyword>
<dbReference type="InterPro" id="IPR006164">
    <property type="entry name" value="DNA_bd_Ku70/Ku80"/>
</dbReference>
<dbReference type="Gene3D" id="2.40.290.10">
    <property type="match status" value="1"/>
</dbReference>
<dbReference type="HAMAP" id="MF_01875">
    <property type="entry name" value="Prokaryotic_Ku"/>
    <property type="match status" value="1"/>
</dbReference>
<dbReference type="SMART" id="SM00559">
    <property type="entry name" value="Ku78"/>
    <property type="match status" value="1"/>
</dbReference>
<dbReference type="PANTHER" id="PTHR41251:SF1">
    <property type="entry name" value="NON-HOMOLOGOUS END JOINING PROTEIN KU"/>
    <property type="match status" value="1"/>
</dbReference>
<reference evidence="6 7" key="1">
    <citation type="submission" date="2016-05" db="EMBL/GenBank/DDBJ databases">
        <authorList>
            <person name="Gu J."/>
        </authorList>
    </citation>
    <scope>NUCLEOTIDE SEQUENCE [LARGE SCALE GENOMIC DNA]</scope>
    <source>
        <strain evidence="6 7">ACCC40021</strain>
    </source>
</reference>
<organism evidence="6 7">
    <name type="scientific">Streptomyces alfalfae</name>
    <dbReference type="NCBI Taxonomy" id="1642299"/>
    <lineage>
        <taxon>Bacteria</taxon>
        <taxon>Bacillati</taxon>
        <taxon>Actinomycetota</taxon>
        <taxon>Actinomycetes</taxon>
        <taxon>Kitasatosporales</taxon>
        <taxon>Streptomycetaceae</taxon>
        <taxon>Streptomyces</taxon>
    </lineage>
</organism>
<evidence type="ECO:0000313" key="7">
    <source>
        <dbReference type="Proteomes" id="UP000187191"/>
    </source>
</evidence>
<dbReference type="NCBIfam" id="TIGR02772">
    <property type="entry name" value="Ku_bact"/>
    <property type="match status" value="1"/>
</dbReference>
<dbReference type="CDD" id="cd00789">
    <property type="entry name" value="KU_like"/>
    <property type="match status" value="1"/>
</dbReference>
<dbReference type="Pfam" id="PF02735">
    <property type="entry name" value="Ku"/>
    <property type="match status" value="1"/>
</dbReference>
<evidence type="ECO:0000256" key="3">
    <source>
        <dbReference type="HAMAP-Rule" id="MF_01875"/>
    </source>
</evidence>
<accession>A0ABN4VG31</accession>
<feature type="region of interest" description="Disordered" evidence="4">
    <location>
        <begin position="284"/>
        <end position="450"/>
    </location>
</feature>
<dbReference type="InterPro" id="IPR009187">
    <property type="entry name" value="Prok_Ku"/>
</dbReference>
<sequence length="450" mass="45478">MPDVRSIWNGAISFGLVSIPVKLVNATENHSVSFRQVHMEDGGRIRYRKVCEAEDREVDSAEIGKGYQDADGSIIPITDEDLASLPIPTAKTIEIVAFVPADRVDPLQMDTAYYLSANGVPATKPYTLLREALRRTDKVALARYALRGRERLGMLRVVDDVIAMHGLLWPDEIREPEGAAPDARVTVRDAELDLADALMDTLGEVDIATLHDDYRSAVEELVAAKVQGGTTTERAPAADTGGGKVIDLMAALENSVRAARSARGGEAEAGQAAEEGPVAEVTRLSSRGAKRAGSEAAPAKARARGGAAGKAAPTGAAARGRAPASKASSGGASSGKAPAGRASAAKPAAAGSASSAKSASAAKDSPAEAGGAGSRDGSAKRAGAKKAAAKKAAAKKTTTGRTAGGKAAGGKAAAGKAAPAEAARAKAAPAKGGKSAAPAKKGAAKRRASA</sequence>
<comment type="function">
    <text evidence="3">With LigD forms a non-homologous end joining (NHEJ) DNA repair enzyme, which repairs dsDNA breaks with reduced fidelity. Binds linear dsDNA with 5'- and 3'- overhangs but not closed circular dsDNA nor ssDNA. Recruits and stimulates the ligase activity of LigD.</text>
</comment>
<protein>
    <recommendedName>
        <fullName evidence="3">Non-homologous end joining protein Ku</fullName>
    </recommendedName>
</protein>
<gene>
    <name evidence="3" type="primary">ku</name>
    <name evidence="6" type="ORF">A7J05_12160</name>
</gene>
<dbReference type="PANTHER" id="PTHR41251">
    <property type="entry name" value="NON-HOMOLOGOUS END JOINING PROTEIN KU"/>
    <property type="match status" value="1"/>
</dbReference>
<name>A0ABN4VG31_9ACTN</name>
<evidence type="ECO:0000256" key="4">
    <source>
        <dbReference type="SAM" id="MobiDB-lite"/>
    </source>
</evidence>
<comment type="subunit">
    <text evidence="3">Homodimer. Interacts with LigD.</text>
</comment>